<comment type="caution">
    <text evidence="13">The sequence shown here is derived from an EMBL/GenBank/DDBJ whole genome shotgun (WGS) entry which is preliminary data.</text>
</comment>
<proteinExistence type="inferred from homology"/>
<feature type="domain" description="ABC transmembrane type-1" evidence="12">
    <location>
        <begin position="12"/>
        <end position="211"/>
    </location>
</feature>
<evidence type="ECO:0000256" key="2">
    <source>
        <dbReference type="ARBA" id="ARBA00010072"/>
    </source>
</evidence>
<keyword evidence="8 11" id="KW-1133">Transmembrane helix</keyword>
<keyword evidence="9 11" id="KW-0472">Membrane</keyword>
<feature type="transmembrane region" description="Helical" evidence="11">
    <location>
        <begin position="191"/>
        <end position="214"/>
    </location>
</feature>
<keyword evidence="4" id="KW-1003">Cell membrane</keyword>
<dbReference type="Pfam" id="PF00528">
    <property type="entry name" value="BPD_transp_1"/>
    <property type="match status" value="1"/>
</dbReference>
<dbReference type="EMBL" id="JBBBOO010000006">
    <property type="protein sequence ID" value="MEI7063935.1"/>
    <property type="molecule type" value="Genomic_DNA"/>
</dbReference>
<keyword evidence="14" id="KW-1185">Reference proteome</keyword>
<dbReference type="PANTHER" id="PTHR30614">
    <property type="entry name" value="MEMBRANE COMPONENT OF AMINO ACID ABC TRANSPORTER"/>
    <property type="match status" value="1"/>
</dbReference>
<feature type="transmembrane region" description="Helical" evidence="11">
    <location>
        <begin position="158"/>
        <end position="179"/>
    </location>
</feature>
<feature type="transmembrane region" description="Helical" evidence="11">
    <location>
        <begin position="92"/>
        <end position="114"/>
    </location>
</feature>
<keyword evidence="3 11" id="KW-0813">Transport</keyword>
<keyword evidence="5" id="KW-0997">Cell inner membrane</keyword>
<dbReference type="PANTHER" id="PTHR30614:SF10">
    <property type="entry name" value="ARGININE ABC TRANSPORTER PERMEASE PROTEIN ARTM"/>
    <property type="match status" value="1"/>
</dbReference>
<dbReference type="NCBIfam" id="TIGR01726">
    <property type="entry name" value="HEQRo_perm_3TM"/>
    <property type="match status" value="1"/>
</dbReference>
<gene>
    <name evidence="13" type="primary">artM</name>
    <name evidence="13" type="ORF">WCU84_09730</name>
</gene>
<evidence type="ECO:0000256" key="9">
    <source>
        <dbReference type="ARBA" id="ARBA00023136"/>
    </source>
</evidence>
<dbReference type="PROSITE" id="PS50928">
    <property type="entry name" value="ABC_TM1"/>
    <property type="match status" value="1"/>
</dbReference>
<keyword evidence="7" id="KW-0029">Amino-acid transport</keyword>
<evidence type="ECO:0000256" key="3">
    <source>
        <dbReference type="ARBA" id="ARBA00022448"/>
    </source>
</evidence>
<comment type="subcellular location">
    <subcellularLocation>
        <location evidence="1">Cell inner membrane</location>
        <topology evidence="1">Multi-pass membrane protein</topology>
    </subcellularLocation>
    <subcellularLocation>
        <location evidence="11">Cell membrane</location>
        <topology evidence="11">Multi-pass membrane protein</topology>
    </subcellularLocation>
</comment>
<evidence type="ECO:0000313" key="13">
    <source>
        <dbReference type="EMBL" id="MEI7063935.1"/>
    </source>
</evidence>
<evidence type="ECO:0000256" key="1">
    <source>
        <dbReference type="ARBA" id="ARBA00004429"/>
    </source>
</evidence>
<dbReference type="InterPro" id="IPR043429">
    <property type="entry name" value="ArtM/GltK/GlnP/TcyL/YhdX-like"/>
</dbReference>
<dbReference type="Proteomes" id="UP001359469">
    <property type="component" value="Unassembled WGS sequence"/>
</dbReference>
<name>A0ABU8JKG2_DICCH</name>
<evidence type="ECO:0000256" key="4">
    <source>
        <dbReference type="ARBA" id="ARBA00022475"/>
    </source>
</evidence>
<evidence type="ECO:0000256" key="11">
    <source>
        <dbReference type="RuleBase" id="RU363032"/>
    </source>
</evidence>
<dbReference type="CDD" id="cd06261">
    <property type="entry name" value="TM_PBP2"/>
    <property type="match status" value="1"/>
</dbReference>
<protein>
    <recommendedName>
        <fullName evidence="10">Arginine ABC transporter permease protein ArtM</fullName>
    </recommendedName>
</protein>
<evidence type="ECO:0000259" key="12">
    <source>
        <dbReference type="PROSITE" id="PS50928"/>
    </source>
</evidence>
<evidence type="ECO:0000313" key="14">
    <source>
        <dbReference type="Proteomes" id="UP001359469"/>
    </source>
</evidence>
<evidence type="ECO:0000256" key="8">
    <source>
        <dbReference type="ARBA" id="ARBA00022989"/>
    </source>
</evidence>
<feature type="transmembrane region" description="Helical" evidence="11">
    <location>
        <begin position="51"/>
        <end position="72"/>
    </location>
</feature>
<organism evidence="13 14">
    <name type="scientific">Dickeya chrysanthemi</name>
    <name type="common">Pectobacterium chrysanthemi</name>
    <name type="synonym">Erwinia chrysanthemi</name>
    <dbReference type="NCBI Taxonomy" id="556"/>
    <lineage>
        <taxon>Bacteria</taxon>
        <taxon>Pseudomonadati</taxon>
        <taxon>Pseudomonadota</taxon>
        <taxon>Gammaproteobacteria</taxon>
        <taxon>Enterobacterales</taxon>
        <taxon>Pectobacteriaceae</taxon>
        <taxon>Dickeya</taxon>
    </lineage>
</organism>
<sequence>MLAYIPELLKGLHTSLLLTLAALLLALLLSLLLTVILTLKTPVLSVLSVLAKGYITLFTGTPLLVQIFLIYYGPGQFESIRRIDWLWNLLSQPWLCAVSALALNSAAYTTQLFYGAMRAIPSGQWQSCAALGMNQRQTLRILLPFAFKRALSSYSNEVVLVFKGTSLAYTITLMEVMGYGQLLYGRTYDVLVFGAAGIVYLCVNGLLTLLMRLVERRALRFEQRNT</sequence>
<dbReference type="SUPFAM" id="SSF161098">
    <property type="entry name" value="MetI-like"/>
    <property type="match status" value="1"/>
</dbReference>
<dbReference type="Gene3D" id="1.10.3720.10">
    <property type="entry name" value="MetI-like"/>
    <property type="match status" value="1"/>
</dbReference>
<evidence type="ECO:0000256" key="6">
    <source>
        <dbReference type="ARBA" id="ARBA00022692"/>
    </source>
</evidence>
<dbReference type="InterPro" id="IPR010065">
    <property type="entry name" value="AA_ABC_transptr_permease_3TM"/>
</dbReference>
<evidence type="ECO:0000256" key="5">
    <source>
        <dbReference type="ARBA" id="ARBA00022519"/>
    </source>
</evidence>
<evidence type="ECO:0000256" key="10">
    <source>
        <dbReference type="ARBA" id="ARBA00040319"/>
    </source>
</evidence>
<comment type="similarity">
    <text evidence="2">Belongs to the binding-protein-dependent transport system permease family. HisMQ subfamily.</text>
</comment>
<evidence type="ECO:0000256" key="7">
    <source>
        <dbReference type="ARBA" id="ARBA00022970"/>
    </source>
</evidence>
<dbReference type="RefSeq" id="WP_336729439.1">
    <property type="nucleotide sequence ID" value="NZ_JBBBOO010000006.1"/>
</dbReference>
<dbReference type="InterPro" id="IPR000515">
    <property type="entry name" value="MetI-like"/>
</dbReference>
<accession>A0ABU8JKG2</accession>
<dbReference type="NCBIfam" id="NF008336">
    <property type="entry name" value="PRK11122.1"/>
    <property type="match status" value="1"/>
</dbReference>
<feature type="transmembrane region" description="Helical" evidence="11">
    <location>
        <begin position="16"/>
        <end position="39"/>
    </location>
</feature>
<reference evidence="13 14" key="1">
    <citation type="submission" date="2024-03" db="EMBL/GenBank/DDBJ databases">
        <title>Analysis of soft rot Pectobacteriaceae population diversity in US potato growing regions between 2016 and 2022.</title>
        <authorList>
            <person name="Ma X."/>
            <person name="Zhang X."/>
            <person name="Stodghill P."/>
            <person name="Rioux R."/>
            <person name="Babler B."/>
            <person name="Shrestha S."/>
            <person name="Babler B."/>
            <person name="Rivedal H."/>
            <person name="Frost K."/>
            <person name="Hao J."/>
            <person name="Secor G."/>
            <person name="Swingle B."/>
        </authorList>
    </citation>
    <scope>NUCLEOTIDE SEQUENCE [LARGE SCALE GENOMIC DNA]</scope>
    <source>
        <strain evidence="13 14">SR64</strain>
    </source>
</reference>
<dbReference type="InterPro" id="IPR035906">
    <property type="entry name" value="MetI-like_sf"/>
</dbReference>
<keyword evidence="6 11" id="KW-0812">Transmembrane</keyword>